<reference evidence="1 2" key="1">
    <citation type="submission" date="2016-09" db="EMBL/GenBank/DDBJ databases">
        <authorList>
            <person name="Capua I."/>
            <person name="De Benedictis P."/>
            <person name="Joannis T."/>
            <person name="Lombin L.H."/>
            <person name="Cattoli G."/>
        </authorList>
    </citation>
    <scope>NUCLEOTIDE SEQUENCE [LARGE SCALE GENOMIC DNA]</scope>
    <source>
        <strain evidence="1 2">IMI 309357</strain>
    </source>
</reference>
<dbReference type="OrthoDB" id="10468041at2759"/>
<organism evidence="1 2">
    <name type="scientific">Colletotrichum orchidophilum</name>
    <dbReference type="NCBI Taxonomy" id="1209926"/>
    <lineage>
        <taxon>Eukaryota</taxon>
        <taxon>Fungi</taxon>
        <taxon>Dikarya</taxon>
        <taxon>Ascomycota</taxon>
        <taxon>Pezizomycotina</taxon>
        <taxon>Sordariomycetes</taxon>
        <taxon>Hypocreomycetidae</taxon>
        <taxon>Glomerellales</taxon>
        <taxon>Glomerellaceae</taxon>
        <taxon>Colletotrichum</taxon>
    </lineage>
</organism>
<protein>
    <submittedName>
        <fullName evidence="1">Uncharacterized protein</fullName>
    </submittedName>
</protein>
<sequence length="95" mass="10939">MTLGRCRFVASLSTVQDQARPGHPMALSPRAPAWTTPGWCFPWLASDIRACLRVLRQERSLWDMIRGNWMVVTWRGCGFRWSHLVAFWGHPDVAD</sequence>
<name>A0A1G4B095_9PEZI</name>
<comment type="caution">
    <text evidence="1">The sequence shown here is derived from an EMBL/GenBank/DDBJ whole genome shotgun (WGS) entry which is preliminary data.</text>
</comment>
<evidence type="ECO:0000313" key="2">
    <source>
        <dbReference type="Proteomes" id="UP000176998"/>
    </source>
</evidence>
<dbReference type="GeneID" id="34563032"/>
<dbReference type="Proteomes" id="UP000176998">
    <property type="component" value="Unassembled WGS sequence"/>
</dbReference>
<dbReference type="EMBL" id="MJBS01000093">
    <property type="protein sequence ID" value="OHE94786.1"/>
    <property type="molecule type" value="Genomic_DNA"/>
</dbReference>
<accession>A0A1G4B095</accession>
<keyword evidence="2" id="KW-1185">Reference proteome</keyword>
<gene>
    <name evidence="1" type="ORF">CORC01_09893</name>
</gene>
<proteinExistence type="predicted"/>
<dbReference type="AlphaFoldDB" id="A0A1G4B095"/>
<dbReference type="RefSeq" id="XP_022471948.1">
    <property type="nucleotide sequence ID" value="XM_022621522.1"/>
</dbReference>
<evidence type="ECO:0000313" key="1">
    <source>
        <dbReference type="EMBL" id="OHE94786.1"/>
    </source>
</evidence>